<dbReference type="GO" id="GO:0016020">
    <property type="term" value="C:membrane"/>
    <property type="evidence" value="ECO:0007669"/>
    <property type="project" value="TreeGrafter"/>
</dbReference>
<evidence type="ECO:0000313" key="3">
    <source>
        <dbReference type="Proteomes" id="UP001196509"/>
    </source>
</evidence>
<sequence>MDKRAELSSLAHSPPSEAELVHMLYDAVMDNSLWPEMISELMEYIERARASSLDTDGHQFEGLVKHFQRAMKLSESFVELQEKHSTLDGVMNALALGVSVYDHAGKRIYANAAAQQGVLGESSLIQLRRSAETRQAEPIGQELLPVLLNIAGQEIALVSASAVQPRMLPANVAYVALALPESPTYTLETIQRRFYLSSSEMKLLEAFYERRNLREAAGDCGLTYESARTYLKRIYSKTGVNDQARLMALFDVNPVSLISGDVQVRAPQIDVRNTLTLKDGRLLEYFALGPEDGHTVLHFDALTGVTVDLIGTPQVYDEMLRDLGLRIIVPCRPGTFRSDFKRLSGLTGFTPDILELLDRFGADKATLLSQAFGSCSALAFAASAPDRVERVVLCAPSYPRHEPANWRSKDVFYIISGVIGRRAPALMKAIIPYLMRSVTQNTSKYLERHIARSNCAADIAVLSSPTLQERIPEMLALRSMNGTDGLVQENFLNTHGWDFDLGAIAAPVHILQGALDNVSDPVGSVKLAGALPNAQLHLFSELGQYLLFSEWPWIFELCAGGTPAELSTASEVPSQHLDERVSNTAV</sequence>
<feature type="domain" description="AB hydrolase-1" evidence="1">
    <location>
        <begin position="352"/>
        <end position="547"/>
    </location>
</feature>
<dbReference type="GO" id="GO:0006355">
    <property type="term" value="P:regulation of DNA-templated transcription"/>
    <property type="evidence" value="ECO:0007669"/>
    <property type="project" value="InterPro"/>
</dbReference>
<dbReference type="SUPFAM" id="SSF46894">
    <property type="entry name" value="C-terminal effector domain of the bipartite response regulators"/>
    <property type="match status" value="1"/>
</dbReference>
<dbReference type="GO" id="GO:0016787">
    <property type="term" value="F:hydrolase activity"/>
    <property type="evidence" value="ECO:0007669"/>
    <property type="project" value="UniProtKB-KW"/>
</dbReference>
<name>A0AAE2ZNW8_9HYPH</name>
<dbReference type="PANTHER" id="PTHR43798:SF33">
    <property type="entry name" value="HYDROLASE, PUTATIVE (AFU_ORTHOLOGUE AFUA_2G14860)-RELATED"/>
    <property type="match status" value="1"/>
</dbReference>
<dbReference type="Pfam" id="PF00561">
    <property type="entry name" value="Abhydrolase_1"/>
    <property type="match status" value="1"/>
</dbReference>
<keyword evidence="2" id="KW-0378">Hydrolase</keyword>
<protein>
    <submittedName>
        <fullName evidence="2">Alpha/beta hydrolase</fullName>
    </submittedName>
</protein>
<dbReference type="GO" id="GO:0003677">
    <property type="term" value="F:DNA binding"/>
    <property type="evidence" value="ECO:0007669"/>
    <property type="project" value="InterPro"/>
</dbReference>
<gene>
    <name evidence="2" type="ORF">K1W69_06780</name>
</gene>
<reference evidence="2" key="1">
    <citation type="submission" date="2021-08" db="EMBL/GenBank/DDBJ databases">
        <title>Hoeflea bacterium WL0058 sp. nov., isolated from the sediment.</title>
        <authorList>
            <person name="Wang L."/>
            <person name="Zhang D."/>
        </authorList>
    </citation>
    <scope>NUCLEOTIDE SEQUENCE</scope>
    <source>
        <strain evidence="2">WL0058</strain>
    </source>
</reference>
<evidence type="ECO:0000313" key="2">
    <source>
        <dbReference type="EMBL" id="MBW8636887.1"/>
    </source>
</evidence>
<dbReference type="EMBL" id="JAICBX010000001">
    <property type="protein sequence ID" value="MBW8636887.1"/>
    <property type="molecule type" value="Genomic_DNA"/>
</dbReference>
<organism evidence="2 3">
    <name type="scientific">Flavimaribacter sediminis</name>
    <dbReference type="NCBI Taxonomy" id="2865987"/>
    <lineage>
        <taxon>Bacteria</taxon>
        <taxon>Pseudomonadati</taxon>
        <taxon>Pseudomonadota</taxon>
        <taxon>Alphaproteobacteria</taxon>
        <taxon>Hyphomicrobiales</taxon>
        <taxon>Rhizobiaceae</taxon>
        <taxon>Flavimaribacter</taxon>
    </lineage>
</organism>
<proteinExistence type="predicted"/>
<dbReference type="InterPro" id="IPR000073">
    <property type="entry name" value="AB_hydrolase_1"/>
</dbReference>
<dbReference type="Gene3D" id="3.40.50.1820">
    <property type="entry name" value="alpha/beta hydrolase"/>
    <property type="match status" value="1"/>
</dbReference>
<dbReference type="Proteomes" id="UP001196509">
    <property type="component" value="Unassembled WGS sequence"/>
</dbReference>
<dbReference type="SUPFAM" id="SSF53474">
    <property type="entry name" value="alpha/beta-Hydrolases"/>
    <property type="match status" value="1"/>
</dbReference>
<dbReference type="RefSeq" id="WP_220227532.1">
    <property type="nucleotide sequence ID" value="NZ_JAICBX010000001.1"/>
</dbReference>
<accession>A0AAE2ZNW8</accession>
<dbReference type="InterPro" id="IPR016032">
    <property type="entry name" value="Sig_transdc_resp-reg_C-effctor"/>
</dbReference>
<comment type="caution">
    <text evidence="2">The sequence shown here is derived from an EMBL/GenBank/DDBJ whole genome shotgun (WGS) entry which is preliminary data.</text>
</comment>
<dbReference type="AlphaFoldDB" id="A0AAE2ZNW8"/>
<dbReference type="InterPro" id="IPR050266">
    <property type="entry name" value="AB_hydrolase_sf"/>
</dbReference>
<evidence type="ECO:0000259" key="1">
    <source>
        <dbReference type="Pfam" id="PF00561"/>
    </source>
</evidence>
<dbReference type="InterPro" id="IPR029058">
    <property type="entry name" value="AB_hydrolase_fold"/>
</dbReference>
<dbReference type="PANTHER" id="PTHR43798">
    <property type="entry name" value="MONOACYLGLYCEROL LIPASE"/>
    <property type="match status" value="1"/>
</dbReference>
<keyword evidence="3" id="KW-1185">Reference proteome</keyword>